<evidence type="ECO:0000313" key="3">
    <source>
        <dbReference type="Proteomes" id="UP001595685"/>
    </source>
</evidence>
<dbReference type="RefSeq" id="WP_340295934.1">
    <property type="nucleotide sequence ID" value="NZ_JBBEOI010000352.1"/>
</dbReference>
<evidence type="ECO:0000256" key="1">
    <source>
        <dbReference type="SAM" id="Phobius"/>
    </source>
</evidence>
<accession>A0ABV7WM28</accession>
<comment type="caution">
    <text evidence="2">The sequence shown here is derived from an EMBL/GenBank/DDBJ whole genome shotgun (WGS) entry which is preliminary data.</text>
</comment>
<reference evidence="3" key="1">
    <citation type="journal article" date="2019" name="Int. J. Syst. Evol. Microbiol.">
        <title>The Global Catalogue of Microorganisms (GCM) 10K type strain sequencing project: providing services to taxonomists for standard genome sequencing and annotation.</title>
        <authorList>
            <consortium name="The Broad Institute Genomics Platform"/>
            <consortium name="The Broad Institute Genome Sequencing Center for Infectious Disease"/>
            <person name="Wu L."/>
            <person name="Ma J."/>
        </authorList>
    </citation>
    <scope>NUCLEOTIDE SEQUENCE [LARGE SCALE GENOMIC DNA]</scope>
    <source>
        <strain evidence="3">NCAIM B.02333</strain>
    </source>
</reference>
<feature type="transmembrane region" description="Helical" evidence="1">
    <location>
        <begin position="53"/>
        <end position="78"/>
    </location>
</feature>
<sequence length="98" mass="10137">MAFPTAVVSSPSDAIPAPVYRAAARTVTRVLVPACLVLLALALLEVVTSGELLSLQLAAVTVLVVTVPGALVATEALARLRMDGTLRRMERDLGTPSA</sequence>
<feature type="transmembrane region" description="Helical" evidence="1">
    <location>
        <begin position="30"/>
        <end position="47"/>
    </location>
</feature>
<proteinExistence type="predicted"/>
<keyword evidence="1" id="KW-0812">Transmembrane</keyword>
<keyword evidence="1" id="KW-1133">Transmembrane helix</keyword>
<evidence type="ECO:0000313" key="2">
    <source>
        <dbReference type="EMBL" id="MFC3689641.1"/>
    </source>
</evidence>
<gene>
    <name evidence="2" type="ORF">ACFOLH_14935</name>
</gene>
<protein>
    <submittedName>
        <fullName evidence="2">Uncharacterized protein</fullName>
    </submittedName>
</protein>
<keyword evidence="1" id="KW-0472">Membrane</keyword>
<keyword evidence="3" id="KW-1185">Reference proteome</keyword>
<name>A0ABV7WM28_9MICO</name>
<organism evidence="2 3">
    <name type="scientific">Aquipuribacter hungaricus</name>
    <dbReference type="NCBI Taxonomy" id="545624"/>
    <lineage>
        <taxon>Bacteria</taxon>
        <taxon>Bacillati</taxon>
        <taxon>Actinomycetota</taxon>
        <taxon>Actinomycetes</taxon>
        <taxon>Micrococcales</taxon>
        <taxon>Intrasporangiaceae</taxon>
        <taxon>Aquipuribacter</taxon>
    </lineage>
</organism>
<dbReference type="Proteomes" id="UP001595685">
    <property type="component" value="Unassembled WGS sequence"/>
</dbReference>
<dbReference type="EMBL" id="JBHRWW010000011">
    <property type="protein sequence ID" value="MFC3689641.1"/>
    <property type="molecule type" value="Genomic_DNA"/>
</dbReference>